<reference evidence="1 2" key="1">
    <citation type="submission" date="2021-06" db="EMBL/GenBank/DDBJ databases">
        <title>Updating the genus Pseudomonas: Description of 43 new species and partition of the Pseudomonas putida group.</title>
        <authorList>
            <person name="Girard L."/>
            <person name="Lood C."/>
            <person name="Vandamme P."/>
            <person name="Rokni-Zadeh H."/>
            <person name="Van Noort V."/>
            <person name="Hofte M."/>
            <person name="Lavigne R."/>
            <person name="De Mot R."/>
        </authorList>
    </citation>
    <scope>NUCLEOTIDE SEQUENCE [LARGE SCALE GENOMIC DNA]</scope>
    <source>
        <strain evidence="1 2">COR58</strain>
    </source>
</reference>
<name>A0ABS6PD90_9PSED</name>
<comment type="caution">
    <text evidence="1">The sequence shown here is derived from an EMBL/GenBank/DDBJ whole genome shotgun (WGS) entry which is preliminary data.</text>
</comment>
<organism evidence="1 2">
    <name type="scientific">Pseudomonas ekonensis</name>
    <dbReference type="NCBI Taxonomy" id="2842353"/>
    <lineage>
        <taxon>Bacteria</taxon>
        <taxon>Pseudomonadati</taxon>
        <taxon>Pseudomonadota</taxon>
        <taxon>Gammaproteobacteria</taxon>
        <taxon>Pseudomonadales</taxon>
        <taxon>Pseudomonadaceae</taxon>
        <taxon>Pseudomonas</taxon>
    </lineage>
</organism>
<keyword evidence="2" id="KW-1185">Reference proteome</keyword>
<dbReference type="Proteomes" id="UP000765224">
    <property type="component" value="Unassembled WGS sequence"/>
</dbReference>
<evidence type="ECO:0008006" key="3">
    <source>
        <dbReference type="Google" id="ProtNLM"/>
    </source>
</evidence>
<accession>A0ABS6PD90</accession>
<evidence type="ECO:0000313" key="2">
    <source>
        <dbReference type="Proteomes" id="UP000765224"/>
    </source>
</evidence>
<sequence length="89" mass="9886">MERQWLQVALAKSQLLSVQADRALYTQAVSGTHWISADGVDYLIGPGERLKLSAGLALIDGEGLLQLRSAGRRILGRPWRSRLLKINVY</sequence>
<dbReference type="RefSeq" id="WP_217892038.1">
    <property type="nucleotide sequence ID" value="NZ_JAHSTS010000001.1"/>
</dbReference>
<dbReference type="EMBL" id="JAHSTS010000001">
    <property type="protein sequence ID" value="MBV4458444.1"/>
    <property type="molecule type" value="Genomic_DNA"/>
</dbReference>
<evidence type="ECO:0000313" key="1">
    <source>
        <dbReference type="EMBL" id="MBV4458444.1"/>
    </source>
</evidence>
<proteinExistence type="predicted"/>
<protein>
    <recommendedName>
        <fullName evidence="3">DUF2917 domain-containing protein</fullName>
    </recommendedName>
</protein>
<gene>
    <name evidence="1" type="ORF">KVG96_10820</name>
</gene>